<keyword evidence="2" id="KW-0472">Membrane</keyword>
<feature type="transmembrane region" description="Helical" evidence="2">
    <location>
        <begin position="107"/>
        <end position="130"/>
    </location>
</feature>
<dbReference type="Proteomes" id="UP000247702">
    <property type="component" value="Unassembled WGS sequence"/>
</dbReference>
<evidence type="ECO:0000256" key="2">
    <source>
        <dbReference type="SAM" id="Phobius"/>
    </source>
</evidence>
<dbReference type="AlphaFoldDB" id="A0A2Z6RBL5"/>
<accession>A0A2Z6RBL5</accession>
<keyword evidence="2" id="KW-0812">Transmembrane</keyword>
<evidence type="ECO:0000256" key="1">
    <source>
        <dbReference type="SAM" id="MobiDB-lite"/>
    </source>
</evidence>
<name>A0A2Z6RBL5_9GLOM</name>
<gene>
    <name evidence="4" type="ORF">RCL2_001669900</name>
    <name evidence="3" type="ORF">RclHR1_03490002</name>
</gene>
<dbReference type="Proteomes" id="UP000615446">
    <property type="component" value="Unassembled WGS sequence"/>
</dbReference>
<reference evidence="4" key="2">
    <citation type="submission" date="2019-10" db="EMBL/GenBank/DDBJ databases">
        <title>Conservation and host-specific expression of non-tandemly repeated heterogenous ribosome RNA gene in arbuscular mycorrhizal fungi.</title>
        <authorList>
            <person name="Maeda T."/>
            <person name="Kobayashi Y."/>
            <person name="Nakagawa T."/>
            <person name="Ezawa T."/>
            <person name="Yamaguchi K."/>
            <person name="Bino T."/>
            <person name="Nishimoto Y."/>
            <person name="Shigenobu S."/>
            <person name="Kawaguchi M."/>
        </authorList>
    </citation>
    <scope>NUCLEOTIDE SEQUENCE</scope>
    <source>
        <strain evidence="4">HR1</strain>
    </source>
</reference>
<evidence type="ECO:0000313" key="3">
    <source>
        <dbReference type="EMBL" id="GBB99320.1"/>
    </source>
</evidence>
<reference evidence="3 5" key="1">
    <citation type="submission" date="2017-11" db="EMBL/GenBank/DDBJ databases">
        <title>The genome of Rhizophagus clarus HR1 reveals common genetic basis of auxotrophy among arbuscular mycorrhizal fungi.</title>
        <authorList>
            <person name="Kobayashi Y."/>
        </authorList>
    </citation>
    <scope>NUCLEOTIDE SEQUENCE [LARGE SCALE GENOMIC DNA]</scope>
    <source>
        <strain evidence="3 5">HR1</strain>
    </source>
</reference>
<evidence type="ECO:0000313" key="5">
    <source>
        <dbReference type="Proteomes" id="UP000247702"/>
    </source>
</evidence>
<dbReference type="EMBL" id="BEXD01002768">
    <property type="protein sequence ID" value="GBB99320.1"/>
    <property type="molecule type" value="Genomic_DNA"/>
</dbReference>
<comment type="caution">
    <text evidence="3">The sequence shown here is derived from an EMBL/GenBank/DDBJ whole genome shotgun (WGS) entry which is preliminary data.</text>
</comment>
<dbReference type="EMBL" id="BLAL01000191">
    <property type="protein sequence ID" value="GES89821.1"/>
    <property type="molecule type" value="Genomic_DNA"/>
</dbReference>
<feature type="region of interest" description="Disordered" evidence="1">
    <location>
        <begin position="1"/>
        <end position="29"/>
    </location>
</feature>
<evidence type="ECO:0000313" key="4">
    <source>
        <dbReference type="EMBL" id="GES89821.1"/>
    </source>
</evidence>
<keyword evidence="5" id="KW-1185">Reference proteome</keyword>
<dbReference type="OrthoDB" id="2445110at2759"/>
<sequence>MTESNGTTDIPTGTSSFSVTDVSPTVPSTENPAISLLPTSIGSGCNAVDCPFNTPFPEPTTTSETVDSNTLVTSDTRIPGIPISTIYNSTADSTNSTNSSGIHISNTTIICIIIPIILVILSIIIGIMIYKRTHKKHNEGTILQFEPMHPHVVVVDADGNSLGKRISTISNSNNSNFTSSSKGKGNRSPSRMIKVLAYDNSEETGNVVGNNSSLKTLYYEDCR</sequence>
<keyword evidence="2" id="KW-1133">Transmembrane helix</keyword>
<organism evidence="3 5">
    <name type="scientific">Rhizophagus clarus</name>
    <dbReference type="NCBI Taxonomy" id="94130"/>
    <lineage>
        <taxon>Eukaryota</taxon>
        <taxon>Fungi</taxon>
        <taxon>Fungi incertae sedis</taxon>
        <taxon>Mucoromycota</taxon>
        <taxon>Glomeromycotina</taxon>
        <taxon>Glomeromycetes</taxon>
        <taxon>Glomerales</taxon>
        <taxon>Glomeraceae</taxon>
        <taxon>Rhizophagus</taxon>
    </lineage>
</organism>
<proteinExistence type="predicted"/>
<protein>
    <submittedName>
        <fullName evidence="3">Uncharacterized protein</fullName>
    </submittedName>
</protein>